<evidence type="ECO:0000259" key="1">
    <source>
        <dbReference type="Pfam" id="PF00326"/>
    </source>
</evidence>
<dbReference type="Gene3D" id="3.40.50.1820">
    <property type="entry name" value="alpha/beta hydrolase"/>
    <property type="match status" value="1"/>
</dbReference>
<dbReference type="InterPro" id="IPR051532">
    <property type="entry name" value="Ester_Hydrolysis_Enzymes"/>
</dbReference>
<proteinExistence type="predicted"/>
<dbReference type="CDD" id="cd00229">
    <property type="entry name" value="SGNH_hydrolase"/>
    <property type="match status" value="1"/>
</dbReference>
<dbReference type="InterPro" id="IPR013830">
    <property type="entry name" value="SGNH_hydro"/>
</dbReference>
<dbReference type="PANTHER" id="PTHR30383">
    <property type="entry name" value="THIOESTERASE 1/PROTEASE 1/LYSOPHOSPHOLIPASE L1"/>
    <property type="match status" value="1"/>
</dbReference>
<protein>
    <submittedName>
        <fullName evidence="3">Prolyl oligopeptidase family serine peptidase</fullName>
    </submittedName>
</protein>
<dbReference type="PANTHER" id="PTHR30383:SF5">
    <property type="entry name" value="SGNH HYDROLASE-TYPE ESTERASE DOMAIN-CONTAINING PROTEIN"/>
    <property type="match status" value="1"/>
</dbReference>
<dbReference type="Gene3D" id="3.40.50.1110">
    <property type="entry name" value="SGNH hydrolase"/>
    <property type="match status" value="2"/>
</dbReference>
<dbReference type="SUPFAM" id="SSF53474">
    <property type="entry name" value="alpha/beta-Hydrolases"/>
    <property type="match status" value="1"/>
</dbReference>
<dbReference type="Gene3D" id="2.60.120.260">
    <property type="entry name" value="Galactose-binding domain-like"/>
    <property type="match status" value="1"/>
</dbReference>
<feature type="domain" description="SGNH hydrolase-type esterase" evidence="2">
    <location>
        <begin position="34"/>
        <end position="205"/>
    </location>
</feature>
<keyword evidence="4" id="KW-1185">Reference proteome</keyword>
<evidence type="ECO:0000313" key="4">
    <source>
        <dbReference type="Proteomes" id="UP000600600"/>
    </source>
</evidence>
<gene>
    <name evidence="3" type="ORF">H8S67_01685</name>
</gene>
<comment type="caution">
    <text evidence="3">The sequence shown here is derived from an EMBL/GenBank/DDBJ whole genome shotgun (WGS) entry which is preliminary data.</text>
</comment>
<dbReference type="Pfam" id="PF00326">
    <property type="entry name" value="Peptidase_S9"/>
    <property type="match status" value="1"/>
</dbReference>
<reference evidence="3 4" key="1">
    <citation type="submission" date="2020-08" db="EMBL/GenBank/DDBJ databases">
        <title>Genome public.</title>
        <authorList>
            <person name="Liu C."/>
            <person name="Sun Q."/>
        </authorList>
    </citation>
    <scope>NUCLEOTIDE SEQUENCE [LARGE SCALE GENOMIC DNA]</scope>
    <source>
        <strain evidence="3 4">M27</strain>
    </source>
</reference>
<feature type="domain" description="SGNH hydrolase-type esterase" evidence="2">
    <location>
        <begin position="497"/>
        <end position="664"/>
    </location>
</feature>
<name>A0ABR7C6F2_9BACE</name>
<dbReference type="InterPro" id="IPR001375">
    <property type="entry name" value="Peptidase_S9_cat"/>
</dbReference>
<dbReference type="InterPro" id="IPR029058">
    <property type="entry name" value="AB_hydrolase_fold"/>
</dbReference>
<dbReference type="InterPro" id="IPR036514">
    <property type="entry name" value="SGNH_hydro_sf"/>
</dbReference>
<accession>A0ABR7C6F2</accession>
<evidence type="ECO:0000259" key="2">
    <source>
        <dbReference type="Pfam" id="PF13472"/>
    </source>
</evidence>
<organism evidence="3 4">
    <name type="scientific">Bacteroides difficilis</name>
    <dbReference type="NCBI Taxonomy" id="2763021"/>
    <lineage>
        <taxon>Bacteria</taxon>
        <taxon>Pseudomonadati</taxon>
        <taxon>Bacteroidota</taxon>
        <taxon>Bacteroidia</taxon>
        <taxon>Bacteroidales</taxon>
        <taxon>Bacteroidaceae</taxon>
        <taxon>Bacteroides</taxon>
    </lineage>
</organism>
<dbReference type="Pfam" id="PF13472">
    <property type="entry name" value="Lipase_GDSL_2"/>
    <property type="match status" value="2"/>
</dbReference>
<dbReference type="EMBL" id="JACOOE010000001">
    <property type="protein sequence ID" value="MBC5603388.1"/>
    <property type="molecule type" value="Genomic_DNA"/>
</dbReference>
<dbReference type="SUPFAM" id="SSF52266">
    <property type="entry name" value="SGNH hydrolase"/>
    <property type="match status" value="2"/>
</dbReference>
<feature type="domain" description="Peptidase S9 prolyl oligopeptidase catalytic" evidence="1">
    <location>
        <begin position="320"/>
        <end position="447"/>
    </location>
</feature>
<dbReference type="Proteomes" id="UP000600600">
    <property type="component" value="Unassembled WGS sequence"/>
</dbReference>
<evidence type="ECO:0000313" key="3">
    <source>
        <dbReference type="EMBL" id="MBC5603388.1"/>
    </source>
</evidence>
<sequence length="841" mass="96306">MKSKLVLIILGIVLCVHTEAKTDPKTAPKIKVACVGNSITAGAGIKNRDKDSYPMMLGQMLGKEYEVRNFGVSGRTMIQKSNSYMKEKAYKQALDFRPDILIIKLGTNDTNPIFWKYKNEYPKDMQTMIRSFKQVSPAVKIYLCYPVTINGKKFSERDKVITTEVIPMINEVAKEVNAQVIDLHTVTANMPENFVDNLHPNEQGAHILAKTIYKALTGKESTHEIQPFPGLKGKWKGYERYDFTYKNKAATVVCPQKALEGNPWIWRPAFFGVFAYADEALLKEGFHVVYYDLTHEYGCPKSIKTGTDFYNNMVSQYGLSPKVVLEGLSRGGYYALQWGIAHPDKVACMYLDNPVCDMFSWPGKKREKHWKDFLKHWELTDATPETFKENPIFHLQALAQHKVPILAVCGDSDTVVPFAENMKLVRDTYVELGGPVEVIIKPGAEHHPHSLENPEPIVDFILRHQPAYKEKQYYNIRGSLTNSFIRFEKEKKGRVAFFGGSITEMRGWRNMIQEQLKQRFPFTEFDFIDAGIPSTGTTPHAFRLDNDILAKGNIDLLFIEGAVNDHTNGFPPLEQVRGMEGVIRHTLTANPYTDIIMLHFVYEPFLEMFPKGQVPDVILNHERVANHYMIPSINCAREISERIEKQEFSWKDFGGVHPKWFGHKFYVADIQALWDKMWSLPQNITRKEHEIPARSLDKYSYANGKFIDLKEARIKNDWTIIPSWQPKEKTNTRKGFVNVPMLYADSPGATFTYSFKGKAVGLFMACGPYSGIIEYSIDGKEFHELDTFTKWSKSLYLPWLYVLASELDNKKTHTLTIRVSKKKNPKSKGTECVIRNIVINE</sequence>
<dbReference type="RefSeq" id="WP_186966190.1">
    <property type="nucleotide sequence ID" value="NZ_JACOOE010000001.1"/>
</dbReference>